<dbReference type="NCBIfam" id="NF009774">
    <property type="entry name" value="PRK13271.1"/>
    <property type="match status" value="1"/>
</dbReference>
<evidence type="ECO:0000256" key="1">
    <source>
        <dbReference type="ARBA" id="ARBA00022801"/>
    </source>
</evidence>
<name>A0A1V9EXU7_9BACT</name>
<sequence>MKKLFLCLLISWQFVNTIAQQPATPDKIYGDLFRDVQMSKVFPDGKTFVDCVPKKNPKNIVADYNQQKGTPKFDLKQFVQNNFELPHSPQLNYITQEKDVVMHIKNLWGVLRRDPDTVVIGSSLLALPNPYIVPGGRFREVYYWDSYFTMLGLMASGEGEMIENMVKNFAWMIDIYGHIPNGNRTYYLSRSQPPFFALMVDLLANIKSDSTYLTFMPALEKEYEFWMDGAVKLKTGQAYRRVVKLNDTLVLNRYWDDYPFPRQEGYKEDVEIAARSGRDKKEMYTHLRAGAESGIDFSSRWFKDKKNLTTIMVTDMVPVDLNSLLYELEIVLAKCKFMAHDAQASADYARRAERRRVAIDKYCWNKTLKYYTDYNFKTHKISDVVTPAGMYPFCLYTKNLDYMSLLAKQAAEQVKSKLLQPGGITASPFNTGQQWDAPNGWAPLEWMTIWGLDRCGQRELARDIAERWIKLNVDVFKRTGRMMEKYNVIDLNLEAGGGEYPSQDGFGWTNGVLLALINKYGLPK</sequence>
<dbReference type="PROSITE" id="PS00927">
    <property type="entry name" value="TREHALASE_1"/>
    <property type="match status" value="1"/>
</dbReference>
<dbReference type="PROSITE" id="PS00928">
    <property type="entry name" value="TREHALASE_2"/>
    <property type="match status" value="1"/>
</dbReference>
<dbReference type="InterPro" id="IPR001661">
    <property type="entry name" value="Glyco_hydro_37"/>
</dbReference>
<organism evidence="4 5">
    <name type="scientific">Niastella yeongjuensis</name>
    <dbReference type="NCBI Taxonomy" id="354355"/>
    <lineage>
        <taxon>Bacteria</taxon>
        <taxon>Pseudomonadati</taxon>
        <taxon>Bacteroidota</taxon>
        <taxon>Chitinophagia</taxon>
        <taxon>Chitinophagales</taxon>
        <taxon>Chitinophagaceae</taxon>
        <taxon>Niastella</taxon>
    </lineage>
</organism>
<dbReference type="Gene3D" id="1.50.10.10">
    <property type="match status" value="1"/>
</dbReference>
<keyword evidence="2" id="KW-0326">Glycosidase</keyword>
<dbReference type="InterPro" id="IPR008928">
    <property type="entry name" value="6-hairpin_glycosidase_sf"/>
</dbReference>
<dbReference type="AlphaFoldDB" id="A0A1V9EXU7"/>
<dbReference type="PRINTS" id="PR00744">
    <property type="entry name" value="GLHYDRLASE37"/>
</dbReference>
<gene>
    <name evidence="4" type="primary">treA</name>
    <name evidence="4" type="ORF">A4H97_02705</name>
</gene>
<dbReference type="NCBIfam" id="NF009773">
    <property type="entry name" value="PRK13270.1"/>
    <property type="match status" value="1"/>
</dbReference>
<dbReference type="OrthoDB" id="106887at2"/>
<dbReference type="InterPro" id="IPR012341">
    <property type="entry name" value="6hp_glycosidase-like_sf"/>
</dbReference>
<dbReference type="SUPFAM" id="SSF48208">
    <property type="entry name" value="Six-hairpin glycosidases"/>
    <property type="match status" value="1"/>
</dbReference>
<dbReference type="RefSeq" id="WP_081199144.1">
    <property type="nucleotide sequence ID" value="NZ_FOCZ01000001.1"/>
</dbReference>
<dbReference type="GO" id="GO:0004555">
    <property type="term" value="F:alpha,alpha-trehalase activity"/>
    <property type="evidence" value="ECO:0007669"/>
    <property type="project" value="InterPro"/>
</dbReference>
<evidence type="ECO:0000256" key="2">
    <source>
        <dbReference type="ARBA" id="ARBA00023295"/>
    </source>
</evidence>
<dbReference type="InterPro" id="IPR018232">
    <property type="entry name" value="Glyco_hydro_37_CS"/>
</dbReference>
<comment type="caution">
    <text evidence="4">The sequence shown here is derived from an EMBL/GenBank/DDBJ whole genome shotgun (WGS) entry which is preliminary data.</text>
</comment>
<dbReference type="PANTHER" id="PTHR23403:SF1">
    <property type="entry name" value="TREHALASE"/>
    <property type="match status" value="1"/>
</dbReference>
<dbReference type="STRING" id="354355.SAMN05660816_00403"/>
<dbReference type="Pfam" id="PF01204">
    <property type="entry name" value="Trehalase"/>
    <property type="match status" value="1"/>
</dbReference>
<proteinExistence type="predicted"/>
<accession>A0A1V9EXU7</accession>
<dbReference type="GO" id="GO:0005993">
    <property type="term" value="P:trehalose catabolic process"/>
    <property type="evidence" value="ECO:0007669"/>
    <property type="project" value="TreeGrafter"/>
</dbReference>
<evidence type="ECO:0000313" key="5">
    <source>
        <dbReference type="Proteomes" id="UP000192610"/>
    </source>
</evidence>
<reference evidence="5" key="1">
    <citation type="submission" date="2016-04" db="EMBL/GenBank/DDBJ databases">
        <authorList>
            <person name="Chen L."/>
            <person name="Zhuang W."/>
            <person name="Wang G."/>
        </authorList>
    </citation>
    <scope>NUCLEOTIDE SEQUENCE [LARGE SCALE GENOMIC DNA]</scope>
    <source>
        <strain evidence="5">17621</strain>
    </source>
</reference>
<dbReference type="Proteomes" id="UP000192610">
    <property type="component" value="Unassembled WGS sequence"/>
</dbReference>
<dbReference type="PANTHER" id="PTHR23403">
    <property type="entry name" value="TREHALASE"/>
    <property type="match status" value="1"/>
</dbReference>
<evidence type="ECO:0000256" key="3">
    <source>
        <dbReference type="SAM" id="SignalP"/>
    </source>
</evidence>
<dbReference type="EMBL" id="LVXG01000012">
    <property type="protein sequence ID" value="OQP50765.1"/>
    <property type="molecule type" value="Genomic_DNA"/>
</dbReference>
<keyword evidence="3" id="KW-0732">Signal</keyword>
<keyword evidence="1" id="KW-0378">Hydrolase</keyword>
<feature type="signal peptide" evidence="3">
    <location>
        <begin position="1"/>
        <end position="19"/>
    </location>
</feature>
<feature type="chain" id="PRO_5010738051" evidence="3">
    <location>
        <begin position="20"/>
        <end position="524"/>
    </location>
</feature>
<protein>
    <submittedName>
        <fullName evidence="4">Alpha,alpha-trehalase</fullName>
    </submittedName>
</protein>
<keyword evidence="5" id="KW-1185">Reference proteome</keyword>
<evidence type="ECO:0000313" key="4">
    <source>
        <dbReference type="EMBL" id="OQP50765.1"/>
    </source>
</evidence>